<accession>A0A517VTU2</accession>
<keyword evidence="1" id="KW-0732">Signal</keyword>
<dbReference type="AlphaFoldDB" id="A0A517VTU2"/>
<protein>
    <submittedName>
        <fullName evidence="2">Uncharacterized protein</fullName>
    </submittedName>
</protein>
<dbReference type="RefSeq" id="WP_144984526.1">
    <property type="nucleotide sequence ID" value="NZ_CP037920.1"/>
</dbReference>
<reference evidence="2 3" key="1">
    <citation type="submission" date="2019-03" db="EMBL/GenBank/DDBJ databases">
        <title>Deep-cultivation of Planctomycetes and their phenomic and genomic characterization uncovers novel biology.</title>
        <authorList>
            <person name="Wiegand S."/>
            <person name="Jogler M."/>
            <person name="Boedeker C."/>
            <person name="Pinto D."/>
            <person name="Vollmers J."/>
            <person name="Rivas-Marin E."/>
            <person name="Kohn T."/>
            <person name="Peeters S.H."/>
            <person name="Heuer A."/>
            <person name="Rast P."/>
            <person name="Oberbeckmann S."/>
            <person name="Bunk B."/>
            <person name="Jeske O."/>
            <person name="Meyerdierks A."/>
            <person name="Storesund J.E."/>
            <person name="Kallscheuer N."/>
            <person name="Luecker S."/>
            <person name="Lage O.M."/>
            <person name="Pohl T."/>
            <person name="Merkel B.J."/>
            <person name="Hornburger P."/>
            <person name="Mueller R.-W."/>
            <person name="Bruemmer F."/>
            <person name="Labrenz M."/>
            <person name="Spormann A.M."/>
            <person name="Op den Camp H."/>
            <person name="Overmann J."/>
            <person name="Amann R."/>
            <person name="Jetten M.S.M."/>
            <person name="Mascher T."/>
            <person name="Medema M.H."/>
            <person name="Devos D.P."/>
            <person name="Kaster A.-K."/>
            <person name="Ovreas L."/>
            <person name="Rohde M."/>
            <person name="Galperin M.Y."/>
            <person name="Jogler C."/>
        </authorList>
    </citation>
    <scope>NUCLEOTIDE SEQUENCE [LARGE SCALE GENOMIC DNA]</scope>
    <source>
        <strain evidence="2 3">V144</strain>
    </source>
</reference>
<feature type="chain" id="PRO_5022046494" evidence="1">
    <location>
        <begin position="28"/>
        <end position="173"/>
    </location>
</feature>
<proteinExistence type="predicted"/>
<evidence type="ECO:0000313" key="3">
    <source>
        <dbReference type="Proteomes" id="UP000318704"/>
    </source>
</evidence>
<dbReference type="EMBL" id="CP037920">
    <property type="protein sequence ID" value="QDT96428.1"/>
    <property type="molecule type" value="Genomic_DNA"/>
</dbReference>
<evidence type="ECO:0000313" key="2">
    <source>
        <dbReference type="EMBL" id="QDT96428.1"/>
    </source>
</evidence>
<sequence precursor="true">MKSVCRFLVIWLTTAMLFVQMIGPANLFGCCCSNDASDENHLQNKTNCCNIKLPSKTLASGQGDCCFKRVTSSAATKKQNLKTVSDERLVSCLHNNQYNNSKCHCAKNNLFAAIPTEPTLTQRVQFASVFLALAGASSPLNQEDYCHPFSCEDSSYLMSFQRFAQIQLCVSLL</sequence>
<evidence type="ECO:0000256" key="1">
    <source>
        <dbReference type="SAM" id="SignalP"/>
    </source>
</evidence>
<name>A0A517VTU2_9PLAN</name>
<dbReference type="Proteomes" id="UP000318704">
    <property type="component" value="Chromosome"/>
</dbReference>
<gene>
    <name evidence="2" type="ORF">V144x_18840</name>
</gene>
<organism evidence="2 3">
    <name type="scientific">Gimesia aquarii</name>
    <dbReference type="NCBI Taxonomy" id="2527964"/>
    <lineage>
        <taxon>Bacteria</taxon>
        <taxon>Pseudomonadati</taxon>
        <taxon>Planctomycetota</taxon>
        <taxon>Planctomycetia</taxon>
        <taxon>Planctomycetales</taxon>
        <taxon>Planctomycetaceae</taxon>
        <taxon>Gimesia</taxon>
    </lineage>
</organism>
<feature type="signal peptide" evidence="1">
    <location>
        <begin position="1"/>
        <end position="27"/>
    </location>
</feature>
<dbReference type="KEGG" id="gaw:V144x_18840"/>